<accession>A0A251UAE9</accession>
<sequence>MMILKTEQMFGEVGEKWPDIILEEDGSKESCQLRFRGHNARVTVLFDKLLGNENGKAFSSQGEDNTVCLWSLKSTGKRGQHALKATVYGHEKPMVFMSITR</sequence>
<reference evidence="2" key="2">
    <citation type="submission" date="2017-02" db="EMBL/GenBank/DDBJ databases">
        <title>Sunflower complete genome.</title>
        <authorList>
            <person name="Langlade N."/>
            <person name="Munos S."/>
        </authorList>
    </citation>
    <scope>NUCLEOTIDE SEQUENCE [LARGE SCALE GENOMIC DNA]</scope>
    <source>
        <tissue evidence="2">Leaves</tissue>
    </source>
</reference>
<evidence type="ECO:0000313" key="1">
    <source>
        <dbReference type="EMBL" id="KAF5798290.1"/>
    </source>
</evidence>
<dbReference type="Gramene" id="mRNA:HanXRQr2_Chr07g0291151">
    <property type="protein sequence ID" value="mRNA:HanXRQr2_Chr07g0291151"/>
    <property type="gene ID" value="HanXRQr2_Chr07g0291151"/>
</dbReference>
<name>A0A251UAE9_HELAN</name>
<dbReference type="Proteomes" id="UP000215914">
    <property type="component" value="Chromosome 7"/>
</dbReference>
<dbReference type="EMBL" id="MNCJ02000322">
    <property type="protein sequence ID" value="KAF5798290.1"/>
    <property type="molecule type" value="Genomic_DNA"/>
</dbReference>
<keyword evidence="3" id="KW-1185">Reference proteome</keyword>
<organism evidence="2 3">
    <name type="scientific">Helianthus annuus</name>
    <name type="common">Common sunflower</name>
    <dbReference type="NCBI Taxonomy" id="4232"/>
    <lineage>
        <taxon>Eukaryota</taxon>
        <taxon>Viridiplantae</taxon>
        <taxon>Streptophyta</taxon>
        <taxon>Embryophyta</taxon>
        <taxon>Tracheophyta</taxon>
        <taxon>Spermatophyta</taxon>
        <taxon>Magnoliopsida</taxon>
        <taxon>eudicotyledons</taxon>
        <taxon>Gunneridae</taxon>
        <taxon>Pentapetalae</taxon>
        <taxon>asterids</taxon>
        <taxon>campanulids</taxon>
        <taxon>Asterales</taxon>
        <taxon>Asteraceae</taxon>
        <taxon>Asteroideae</taxon>
        <taxon>Heliantheae alliance</taxon>
        <taxon>Heliantheae</taxon>
        <taxon>Helianthus</taxon>
    </lineage>
</organism>
<dbReference type="STRING" id="4232.A0A251UAE9"/>
<dbReference type="SUPFAM" id="SSF50978">
    <property type="entry name" value="WD40 repeat-like"/>
    <property type="match status" value="1"/>
</dbReference>
<protein>
    <submittedName>
        <fullName evidence="2">Putative WD40/YVTN repeat-like-containing domain-containing protein</fullName>
    </submittedName>
    <submittedName>
        <fullName evidence="1">WD40-repeat-containing domain superfamily</fullName>
    </submittedName>
</protein>
<evidence type="ECO:0000313" key="3">
    <source>
        <dbReference type="Proteomes" id="UP000215914"/>
    </source>
</evidence>
<reference evidence="1" key="3">
    <citation type="submission" date="2020-06" db="EMBL/GenBank/DDBJ databases">
        <title>Helianthus annuus Genome sequencing and assembly Release 2.</title>
        <authorList>
            <person name="Gouzy J."/>
            <person name="Langlade N."/>
            <person name="Munos S."/>
        </authorList>
    </citation>
    <scope>NUCLEOTIDE SEQUENCE</scope>
    <source>
        <tissue evidence="1">Leaves</tissue>
    </source>
</reference>
<evidence type="ECO:0000313" key="2">
    <source>
        <dbReference type="EMBL" id="OTG20327.1"/>
    </source>
</evidence>
<reference evidence="1 3" key="1">
    <citation type="journal article" date="2017" name="Nature">
        <title>The sunflower genome provides insights into oil metabolism, flowering and Asterid evolution.</title>
        <authorList>
            <person name="Badouin H."/>
            <person name="Gouzy J."/>
            <person name="Grassa C.J."/>
            <person name="Murat F."/>
            <person name="Staton S.E."/>
            <person name="Cottret L."/>
            <person name="Lelandais-Briere C."/>
            <person name="Owens G.L."/>
            <person name="Carrere S."/>
            <person name="Mayjonade B."/>
            <person name="Legrand L."/>
            <person name="Gill N."/>
            <person name="Kane N.C."/>
            <person name="Bowers J.E."/>
            <person name="Hubner S."/>
            <person name="Bellec A."/>
            <person name="Berard A."/>
            <person name="Berges H."/>
            <person name="Blanchet N."/>
            <person name="Boniface M.C."/>
            <person name="Brunel D."/>
            <person name="Catrice O."/>
            <person name="Chaidir N."/>
            <person name="Claudel C."/>
            <person name="Donnadieu C."/>
            <person name="Faraut T."/>
            <person name="Fievet G."/>
            <person name="Helmstetter N."/>
            <person name="King M."/>
            <person name="Knapp S.J."/>
            <person name="Lai Z."/>
            <person name="Le Paslier M.C."/>
            <person name="Lippi Y."/>
            <person name="Lorenzon L."/>
            <person name="Mandel J.R."/>
            <person name="Marage G."/>
            <person name="Marchand G."/>
            <person name="Marquand E."/>
            <person name="Bret-Mestries E."/>
            <person name="Morien E."/>
            <person name="Nambeesan S."/>
            <person name="Nguyen T."/>
            <person name="Pegot-Espagnet P."/>
            <person name="Pouilly N."/>
            <person name="Raftis F."/>
            <person name="Sallet E."/>
            <person name="Schiex T."/>
            <person name="Thomas J."/>
            <person name="Vandecasteele C."/>
            <person name="Vares D."/>
            <person name="Vear F."/>
            <person name="Vautrin S."/>
            <person name="Crespi M."/>
            <person name="Mangin B."/>
            <person name="Burke J.M."/>
            <person name="Salse J."/>
            <person name="Munos S."/>
            <person name="Vincourt P."/>
            <person name="Rieseberg L.H."/>
            <person name="Langlade N.B."/>
        </authorList>
    </citation>
    <scope>NUCLEOTIDE SEQUENCE [LARGE SCALE GENOMIC DNA]</scope>
    <source>
        <strain evidence="3">cv. SF193</strain>
        <tissue evidence="1">Leaves</tissue>
    </source>
</reference>
<proteinExistence type="predicted"/>
<dbReference type="AlphaFoldDB" id="A0A251UAE9"/>
<gene>
    <name evidence="2" type="ORF">HannXRQ_Chr07g0191831</name>
    <name evidence="1" type="ORF">HanXRQr2_Chr07g0291151</name>
</gene>
<dbReference type="InterPro" id="IPR036322">
    <property type="entry name" value="WD40_repeat_dom_sf"/>
</dbReference>
<dbReference type="EMBL" id="CM007896">
    <property type="protein sequence ID" value="OTG20327.1"/>
    <property type="molecule type" value="Genomic_DNA"/>
</dbReference>
<dbReference type="InParanoid" id="A0A251UAE9"/>